<dbReference type="SUPFAM" id="SSF52833">
    <property type="entry name" value="Thioredoxin-like"/>
    <property type="match status" value="1"/>
</dbReference>
<accession>A0ABX9V8Q2</accession>
<evidence type="ECO:0000313" key="2">
    <source>
        <dbReference type="EMBL" id="RMI01908.1"/>
    </source>
</evidence>
<organism evidence="2 3">
    <name type="scientific">Stutzerimonas nitrititolerans</name>
    <dbReference type="NCBI Taxonomy" id="2482751"/>
    <lineage>
        <taxon>Bacteria</taxon>
        <taxon>Pseudomonadati</taxon>
        <taxon>Pseudomonadota</taxon>
        <taxon>Gammaproteobacteria</taxon>
        <taxon>Pseudomonadales</taxon>
        <taxon>Pseudomonadaceae</taxon>
        <taxon>Stutzerimonas</taxon>
    </lineage>
</organism>
<comment type="caution">
    <text evidence="2">The sequence shown here is derived from an EMBL/GenBank/DDBJ whole genome shotgun (WGS) entry which is preliminary data.</text>
</comment>
<gene>
    <name evidence="2" type="ORF">EA795_06685</name>
</gene>
<dbReference type="Proteomes" id="UP000269134">
    <property type="component" value="Unassembled WGS sequence"/>
</dbReference>
<dbReference type="GeneID" id="84608717"/>
<evidence type="ECO:0000256" key="1">
    <source>
        <dbReference type="SAM" id="MobiDB-lite"/>
    </source>
</evidence>
<keyword evidence="3" id="KW-1185">Reference proteome</keyword>
<proteinExistence type="predicted"/>
<dbReference type="Gene3D" id="3.40.30.10">
    <property type="entry name" value="Glutaredoxin"/>
    <property type="match status" value="1"/>
</dbReference>
<dbReference type="InterPro" id="IPR010296">
    <property type="entry name" value="DUF899_thioredox"/>
</dbReference>
<feature type="region of interest" description="Disordered" evidence="1">
    <location>
        <begin position="234"/>
        <end position="259"/>
    </location>
</feature>
<protein>
    <submittedName>
        <fullName evidence="2">DUF899 domain-containing protein</fullName>
    </submittedName>
</protein>
<name>A0ABX9V8Q2_9GAMM</name>
<evidence type="ECO:0000313" key="3">
    <source>
        <dbReference type="Proteomes" id="UP000269134"/>
    </source>
</evidence>
<dbReference type="EMBL" id="RFFL01000004">
    <property type="protein sequence ID" value="RMI01908.1"/>
    <property type="molecule type" value="Genomic_DNA"/>
</dbReference>
<dbReference type="RefSeq" id="WP_122076280.1">
    <property type="nucleotide sequence ID" value="NZ_RFFL01000004.1"/>
</dbReference>
<sequence length="259" mass="30103">MTNHKVVSEQDWLAAHSAHLLAEKEITRQRDALSAKRRQLPWRPIEQDYLFHDADGPVRLSQLFDGRSQLVIKHFMFGPDWNEGCVGCSFEMDHIQGALVHLEHHDVSFAVVSRAPFDKLDTFRRRMGWQFRWVSSADSRFNQDFHVSFEPEDIVEGKVFYNFAWQPFVCEELSGFSVFYRDERGDIFHTFSAYGRGAEELLGTYVLLDMTPNGRNEHPRGNLTDWVRHHDRYDNDSGVAPSGRPESDSVGCCHDRKRE</sequence>
<dbReference type="Pfam" id="PF05988">
    <property type="entry name" value="DUF899"/>
    <property type="match status" value="1"/>
</dbReference>
<dbReference type="InterPro" id="IPR036249">
    <property type="entry name" value="Thioredoxin-like_sf"/>
</dbReference>
<reference evidence="2 3" key="1">
    <citation type="submission" date="2018-10" db="EMBL/GenBank/DDBJ databases">
        <title>Pseudomonas sp. GL14 genome.</title>
        <authorList>
            <person name="Peng J."/>
            <person name="Liu Z.-P."/>
        </authorList>
    </citation>
    <scope>NUCLEOTIDE SEQUENCE [LARGE SCALE GENOMIC DNA]</scope>
    <source>
        <strain evidence="2 3">GL14</strain>
    </source>
</reference>